<dbReference type="InterPro" id="IPR027417">
    <property type="entry name" value="P-loop_NTPase"/>
</dbReference>
<dbReference type="InterPro" id="IPR000432">
    <property type="entry name" value="DNA_mismatch_repair_MutS_C"/>
</dbReference>
<dbReference type="GO" id="GO:0051026">
    <property type="term" value="P:chiasma assembly"/>
    <property type="evidence" value="ECO:0007669"/>
    <property type="project" value="TreeGrafter"/>
</dbReference>
<keyword evidence="4" id="KW-0238">DNA-binding</keyword>
<dbReference type="GO" id="GO:0140664">
    <property type="term" value="F:ATP-dependent DNA damage sensor activity"/>
    <property type="evidence" value="ECO:0007669"/>
    <property type="project" value="InterPro"/>
</dbReference>
<protein>
    <submittedName>
        <fullName evidence="8">Uncharacterized protein</fullName>
    </submittedName>
</protein>
<dbReference type="EMBL" id="JANAWD010000813">
    <property type="protein sequence ID" value="KAJ3475704.1"/>
    <property type="molecule type" value="Genomic_DNA"/>
</dbReference>
<dbReference type="Pfam" id="PF00488">
    <property type="entry name" value="MutS_V"/>
    <property type="match status" value="1"/>
</dbReference>
<accession>A0AAD5UTT5</accession>
<dbReference type="SMART" id="SM00534">
    <property type="entry name" value="MUTSac"/>
    <property type="match status" value="1"/>
</dbReference>
<evidence type="ECO:0000256" key="1">
    <source>
        <dbReference type="ARBA" id="ARBA00006271"/>
    </source>
</evidence>
<evidence type="ECO:0000256" key="4">
    <source>
        <dbReference type="ARBA" id="ARBA00023125"/>
    </source>
</evidence>
<gene>
    <name evidence="8" type="ORF">NLI96_g11662</name>
</gene>
<dbReference type="PANTHER" id="PTHR11361">
    <property type="entry name" value="DNA MISMATCH REPAIR PROTEIN MUTS FAMILY MEMBER"/>
    <property type="match status" value="1"/>
</dbReference>
<feature type="compositionally biased region" description="Basic residues" evidence="5">
    <location>
        <begin position="1"/>
        <end position="16"/>
    </location>
</feature>
<evidence type="ECO:0000259" key="7">
    <source>
        <dbReference type="SMART" id="SM00534"/>
    </source>
</evidence>
<sequence>MPARRKFFNRRKRKTVHPPESAVEDASDATAEASQVSRNNRKKVRWESTRDDAAVSIVEEGSGDLESESDTIEKVPSSPLYPRNPTTHAIVLEQVCPRVVLTTSKADDSFIEVLRDHADTSGGHFQLRPHKDFLPAKGRDRVLSLRLLAELPPYGTNEDLSSDSNSEPRSAYNFLRKRREPNGDPTMQTWNASIRLANFASIDSAPLCIGSTGALLDYLSRIRAAGELDDTGICGLEIRAIEGIALKQAMQINADALFSLQVFDTEGHASVNSDKTKEGLSLFGILNTTKTALGRSLLREWFLRPSLSLATINARHDAVTCFVRPENLTISNSMHSHLYGIKNVPRIVQLMRSGKAKVYDWQGLVKFAYHAVLLRDSLPELSHARGVDIIQKLTEVLEGGSFKDMGTVINETIDWDESIIAGRVCVRPRVNDELDQLKHSYHGIDGVLSKVAEQLAPTIPQDYATALNVVYFPQLGYLICVPMTEEWKSSGDPTGLEGWSFQFFSESHAYFKSQEMRDMDKYIGDLHSAIVDLEIEIIQTLKDQVLTYQEAIDRTCDTCAELDCLLSFAEASRGYGYTRPQMVEENVIDIRGGRHPLQELVVDTFVPNDVVIAEGDDPAITSDEGRQPCDREGEKNRIVICTGANACGKCVLTSVGSRIPPYVLQTALIQYMAQIGCFVPAEQATLGIVDKSLFGPAELYFSVSCSLGRIWKRDYDFRLVNLPGSFPRGFYSLRCFLHRTLWLIYYVDGAGLFCGIIKHLIGRGSECPKVLAATHFHEVFTEEILDPLTLPITFVHMQVLFTSSNGELIAASGIDERGRVEDNEQNEDESDDESGVRPGDRITYLYRVENGLWLNSHAALCAEIYGMPRQVVRRARYVSHLLSIHEWGKLLDEEMNKQEHQELAEAEEVCRRFLAWNLEEQSQGRGYRNIKEGLTAVLGKGDIS</sequence>
<comment type="similarity">
    <text evidence="1">Belongs to the DNA mismatch repair MutS family.</text>
</comment>
<dbReference type="PANTHER" id="PTHR11361:SF20">
    <property type="entry name" value="MUTS PROTEIN HOMOLOG 5"/>
    <property type="match status" value="1"/>
</dbReference>
<evidence type="ECO:0000256" key="3">
    <source>
        <dbReference type="ARBA" id="ARBA00022840"/>
    </source>
</evidence>
<dbReference type="InterPro" id="IPR007696">
    <property type="entry name" value="DNA_mismatch_repair_MutS_core"/>
</dbReference>
<dbReference type="GO" id="GO:0006298">
    <property type="term" value="P:mismatch repair"/>
    <property type="evidence" value="ECO:0007669"/>
    <property type="project" value="InterPro"/>
</dbReference>
<dbReference type="GO" id="GO:0005634">
    <property type="term" value="C:nucleus"/>
    <property type="evidence" value="ECO:0007669"/>
    <property type="project" value="TreeGrafter"/>
</dbReference>
<dbReference type="InterPro" id="IPR036187">
    <property type="entry name" value="DNA_mismatch_repair_MutS_sf"/>
</dbReference>
<dbReference type="Gene3D" id="3.40.50.300">
    <property type="entry name" value="P-loop containing nucleotide triphosphate hydrolases"/>
    <property type="match status" value="2"/>
</dbReference>
<keyword evidence="3" id="KW-0067">ATP-binding</keyword>
<dbReference type="GO" id="GO:0030983">
    <property type="term" value="F:mismatched DNA binding"/>
    <property type="evidence" value="ECO:0007669"/>
    <property type="project" value="InterPro"/>
</dbReference>
<evidence type="ECO:0000256" key="5">
    <source>
        <dbReference type="SAM" id="MobiDB-lite"/>
    </source>
</evidence>
<dbReference type="SUPFAM" id="SSF52540">
    <property type="entry name" value="P-loop containing nucleoside triphosphate hydrolases"/>
    <property type="match status" value="1"/>
</dbReference>
<dbReference type="Pfam" id="PF05192">
    <property type="entry name" value="MutS_III"/>
    <property type="match status" value="1"/>
</dbReference>
<dbReference type="AlphaFoldDB" id="A0AAD5UTT5"/>
<dbReference type="InterPro" id="IPR045076">
    <property type="entry name" value="MutS"/>
</dbReference>
<evidence type="ECO:0000259" key="6">
    <source>
        <dbReference type="SMART" id="SM00533"/>
    </source>
</evidence>
<dbReference type="SUPFAM" id="SSF48334">
    <property type="entry name" value="DNA repair protein MutS, domain III"/>
    <property type="match status" value="1"/>
</dbReference>
<keyword evidence="9" id="KW-1185">Reference proteome</keyword>
<organism evidence="8 9">
    <name type="scientific">Meripilus lineatus</name>
    <dbReference type="NCBI Taxonomy" id="2056292"/>
    <lineage>
        <taxon>Eukaryota</taxon>
        <taxon>Fungi</taxon>
        <taxon>Dikarya</taxon>
        <taxon>Basidiomycota</taxon>
        <taxon>Agaricomycotina</taxon>
        <taxon>Agaricomycetes</taxon>
        <taxon>Polyporales</taxon>
        <taxon>Meripilaceae</taxon>
        <taxon>Meripilus</taxon>
    </lineage>
</organism>
<feature type="region of interest" description="Disordered" evidence="5">
    <location>
        <begin position="1"/>
        <end position="49"/>
    </location>
</feature>
<dbReference type="SMART" id="SM00533">
    <property type="entry name" value="MUTSd"/>
    <property type="match status" value="1"/>
</dbReference>
<dbReference type="Gene3D" id="1.10.1420.10">
    <property type="match status" value="2"/>
</dbReference>
<name>A0AAD5UTT5_9APHY</name>
<evidence type="ECO:0000313" key="9">
    <source>
        <dbReference type="Proteomes" id="UP001212997"/>
    </source>
</evidence>
<evidence type="ECO:0000313" key="8">
    <source>
        <dbReference type="EMBL" id="KAJ3475704.1"/>
    </source>
</evidence>
<comment type="caution">
    <text evidence="8">The sequence shown here is derived from an EMBL/GenBank/DDBJ whole genome shotgun (WGS) entry which is preliminary data.</text>
</comment>
<evidence type="ECO:0000256" key="2">
    <source>
        <dbReference type="ARBA" id="ARBA00022741"/>
    </source>
</evidence>
<feature type="domain" description="DNA mismatch repair protein MutS core" evidence="6">
    <location>
        <begin position="277"/>
        <end position="601"/>
    </location>
</feature>
<keyword evidence="2" id="KW-0547">Nucleotide-binding</keyword>
<proteinExistence type="inferred from homology"/>
<feature type="domain" description="DNA mismatch repair proteins mutS family" evidence="7">
    <location>
        <begin position="636"/>
        <end position="880"/>
    </location>
</feature>
<dbReference type="Proteomes" id="UP001212997">
    <property type="component" value="Unassembled WGS sequence"/>
</dbReference>
<reference evidence="8" key="1">
    <citation type="submission" date="2022-07" db="EMBL/GenBank/DDBJ databases">
        <title>Genome Sequence of Physisporinus lineatus.</title>
        <authorList>
            <person name="Buettner E."/>
        </authorList>
    </citation>
    <scope>NUCLEOTIDE SEQUENCE</scope>
    <source>
        <strain evidence="8">VT162</strain>
    </source>
</reference>
<dbReference type="GO" id="GO:0005524">
    <property type="term" value="F:ATP binding"/>
    <property type="evidence" value="ECO:0007669"/>
    <property type="project" value="UniProtKB-KW"/>
</dbReference>